<organism evidence="9 10">
    <name type="scientific">Morganella psychrotolerans</name>
    <dbReference type="NCBI Taxonomy" id="368603"/>
    <lineage>
        <taxon>Bacteria</taxon>
        <taxon>Pseudomonadati</taxon>
        <taxon>Pseudomonadota</taxon>
        <taxon>Gammaproteobacteria</taxon>
        <taxon>Enterobacterales</taxon>
        <taxon>Morganellaceae</taxon>
        <taxon>Morganella</taxon>
    </lineage>
</organism>
<feature type="transmembrane region" description="Helical" evidence="7">
    <location>
        <begin position="214"/>
        <end position="237"/>
    </location>
</feature>
<dbReference type="InterPro" id="IPR036259">
    <property type="entry name" value="MFS_trans_sf"/>
</dbReference>
<evidence type="ECO:0000313" key="9">
    <source>
        <dbReference type="EMBL" id="OBU10366.1"/>
    </source>
</evidence>
<accession>A0A1B8HLS1</accession>
<dbReference type="STRING" id="368603.AYY16_09545"/>
<dbReference type="Gene3D" id="1.20.1250.20">
    <property type="entry name" value="MFS general substrate transporter like domains"/>
    <property type="match status" value="2"/>
</dbReference>
<evidence type="ECO:0000313" key="10">
    <source>
        <dbReference type="Proteomes" id="UP000092247"/>
    </source>
</evidence>
<feature type="transmembrane region" description="Helical" evidence="7">
    <location>
        <begin position="137"/>
        <end position="160"/>
    </location>
</feature>
<dbReference type="PROSITE" id="PS50850">
    <property type="entry name" value="MFS"/>
    <property type="match status" value="1"/>
</dbReference>
<dbReference type="InterPro" id="IPR011701">
    <property type="entry name" value="MFS"/>
</dbReference>
<feature type="transmembrane region" description="Helical" evidence="7">
    <location>
        <begin position="314"/>
        <end position="338"/>
    </location>
</feature>
<dbReference type="GO" id="GO:0005886">
    <property type="term" value="C:plasma membrane"/>
    <property type="evidence" value="ECO:0007669"/>
    <property type="project" value="UniProtKB-SubCell"/>
</dbReference>
<dbReference type="Proteomes" id="UP000092247">
    <property type="component" value="Unassembled WGS sequence"/>
</dbReference>
<evidence type="ECO:0000256" key="6">
    <source>
        <dbReference type="ARBA" id="ARBA00023136"/>
    </source>
</evidence>
<comment type="subcellular location">
    <subcellularLocation>
        <location evidence="1">Cell membrane</location>
        <topology evidence="1">Multi-pass membrane protein</topology>
    </subcellularLocation>
</comment>
<feature type="transmembrane region" description="Helical" evidence="7">
    <location>
        <begin position="383"/>
        <end position="405"/>
    </location>
</feature>
<dbReference type="InterPro" id="IPR020846">
    <property type="entry name" value="MFS_dom"/>
</dbReference>
<keyword evidence="2" id="KW-0813">Transport</keyword>
<feature type="transmembrane region" description="Helical" evidence="7">
    <location>
        <begin position="249"/>
        <end position="268"/>
    </location>
</feature>
<feature type="transmembrane region" description="Helical" evidence="7">
    <location>
        <begin position="77"/>
        <end position="96"/>
    </location>
</feature>
<evidence type="ECO:0000256" key="7">
    <source>
        <dbReference type="SAM" id="Phobius"/>
    </source>
</evidence>
<dbReference type="InterPro" id="IPR050171">
    <property type="entry name" value="MFS_Transporters"/>
</dbReference>
<keyword evidence="6 7" id="KW-0472">Membrane</keyword>
<reference evidence="9 10" key="1">
    <citation type="submission" date="2016-06" db="EMBL/GenBank/DDBJ databases">
        <authorList>
            <person name="Kjaerup R.B."/>
            <person name="Dalgaard T.S."/>
            <person name="Juul-Madsen H.R."/>
        </authorList>
    </citation>
    <scope>NUCLEOTIDE SEQUENCE [LARGE SCALE GENOMIC DNA]</scope>
    <source>
        <strain evidence="9 10">GCSL-Mp3</strain>
    </source>
</reference>
<dbReference type="EMBL" id="LZEX01000004">
    <property type="protein sequence ID" value="OBU10366.1"/>
    <property type="molecule type" value="Genomic_DNA"/>
</dbReference>
<dbReference type="Pfam" id="PF07690">
    <property type="entry name" value="MFS_1"/>
    <property type="match status" value="1"/>
</dbReference>
<proteinExistence type="predicted"/>
<keyword evidence="3" id="KW-1003">Cell membrane</keyword>
<feature type="transmembrane region" description="Helical" evidence="7">
    <location>
        <begin position="288"/>
        <end position="308"/>
    </location>
</feature>
<feature type="domain" description="Major facilitator superfamily (MFS) profile" evidence="8">
    <location>
        <begin position="11"/>
        <end position="410"/>
    </location>
</feature>
<dbReference type="CDD" id="cd06174">
    <property type="entry name" value="MFS"/>
    <property type="match status" value="1"/>
</dbReference>
<dbReference type="PANTHER" id="PTHR23517">
    <property type="entry name" value="RESISTANCE PROTEIN MDTM, PUTATIVE-RELATED-RELATED"/>
    <property type="match status" value="1"/>
</dbReference>
<dbReference type="AlphaFoldDB" id="A0A1B8HLS1"/>
<gene>
    <name evidence="9" type="ORF">AYY17_16175</name>
</gene>
<dbReference type="PANTHER" id="PTHR23517:SF3">
    <property type="entry name" value="INTEGRAL MEMBRANE TRANSPORT PROTEIN"/>
    <property type="match status" value="1"/>
</dbReference>
<evidence type="ECO:0000256" key="3">
    <source>
        <dbReference type="ARBA" id="ARBA00022475"/>
    </source>
</evidence>
<feature type="transmembrane region" description="Helical" evidence="7">
    <location>
        <begin position="49"/>
        <end position="70"/>
    </location>
</feature>
<evidence type="ECO:0000259" key="8">
    <source>
        <dbReference type="PROSITE" id="PS50850"/>
    </source>
</evidence>
<dbReference type="GO" id="GO:0022857">
    <property type="term" value="F:transmembrane transporter activity"/>
    <property type="evidence" value="ECO:0007669"/>
    <property type="project" value="InterPro"/>
</dbReference>
<evidence type="ECO:0000256" key="2">
    <source>
        <dbReference type="ARBA" id="ARBA00022448"/>
    </source>
</evidence>
<evidence type="ECO:0000256" key="4">
    <source>
        <dbReference type="ARBA" id="ARBA00022692"/>
    </source>
</evidence>
<sequence length="425" mass="46732">MENLSRRKRLLILFLLAFGTTAMYSLPYLKSSFYDPMQKALGLTHIEIGNLLSLYGLIGMFSYFFGGWFADRFSLRNLISFSLLASGGLGFWFATFPSYNTILLIHVLWGVTTILTFFAASIKVVRMQGTEKEQGRIFGFYEGLSGVSGTLISFTGLYFFGKFAEAAVGFRYVVWLYSGASVVCGILLFFLIAHRGGNTNSDNAEEEKTTFRSLMSVVTMPKAWLIGLIIFSTYVVFSSLTYLSPYLSQVYVVPITLVTALSIIRTYVIKMVASPVAGIVTDKVGSSISVMFVGFIIMAVNCALFLVIPKGNAFMWFAVVNMVILSALLFAFRGIYFASVAESKIPMKTTGAVVGFASFIGFSPDAFYYSVAGYWLDKYGETGYSYIFMLSVGCSLLGVVATFLLRQINRREAAGSSAMTLPASA</sequence>
<dbReference type="SUPFAM" id="SSF103473">
    <property type="entry name" value="MFS general substrate transporter"/>
    <property type="match status" value="1"/>
</dbReference>
<feature type="transmembrane region" description="Helical" evidence="7">
    <location>
        <begin position="172"/>
        <end position="193"/>
    </location>
</feature>
<keyword evidence="5 7" id="KW-1133">Transmembrane helix</keyword>
<protein>
    <submittedName>
        <fullName evidence="9">Transporter</fullName>
    </submittedName>
</protein>
<evidence type="ECO:0000256" key="5">
    <source>
        <dbReference type="ARBA" id="ARBA00022989"/>
    </source>
</evidence>
<dbReference type="RefSeq" id="WP_067422013.1">
    <property type="nucleotide sequence ID" value="NZ_LZEX01000004.1"/>
</dbReference>
<comment type="caution">
    <text evidence="9">The sequence shown here is derived from an EMBL/GenBank/DDBJ whole genome shotgun (WGS) entry which is preliminary data.</text>
</comment>
<keyword evidence="4 7" id="KW-0812">Transmembrane</keyword>
<feature type="transmembrane region" description="Helical" evidence="7">
    <location>
        <begin position="102"/>
        <end position="125"/>
    </location>
</feature>
<name>A0A1B8HLS1_9GAMM</name>
<feature type="transmembrane region" description="Helical" evidence="7">
    <location>
        <begin position="350"/>
        <end position="371"/>
    </location>
</feature>
<evidence type="ECO:0000256" key="1">
    <source>
        <dbReference type="ARBA" id="ARBA00004651"/>
    </source>
</evidence>